<name>A0A6J5NNH4_9CAUD</name>
<evidence type="ECO:0000313" key="1">
    <source>
        <dbReference type="EMBL" id="CAB4160272.1"/>
    </source>
</evidence>
<reference evidence="1" key="1">
    <citation type="submission" date="2020-04" db="EMBL/GenBank/DDBJ databases">
        <authorList>
            <person name="Chiriac C."/>
            <person name="Salcher M."/>
            <person name="Ghai R."/>
            <person name="Kavagutti S V."/>
        </authorList>
    </citation>
    <scope>NUCLEOTIDE SEQUENCE</scope>
</reference>
<proteinExistence type="predicted"/>
<gene>
    <name evidence="1" type="ORF">UFOVP724_132</name>
</gene>
<protein>
    <submittedName>
        <fullName evidence="1">Uncharacterized protein</fullName>
    </submittedName>
</protein>
<sequence length="96" mass="11164">MNEKSLGVYVYEKKVFYYLEAGKVHMTNTVERIKRTLFQRNIIAANISGSYSAPTYEIMSVAQAKLKEYQMEPIYLSKNIQESVEKKPETQSKSWS</sequence>
<accession>A0A6J5NNH4</accession>
<organism evidence="1">
    <name type="scientific">uncultured Caudovirales phage</name>
    <dbReference type="NCBI Taxonomy" id="2100421"/>
    <lineage>
        <taxon>Viruses</taxon>
        <taxon>Duplodnaviria</taxon>
        <taxon>Heunggongvirae</taxon>
        <taxon>Uroviricota</taxon>
        <taxon>Caudoviricetes</taxon>
        <taxon>Peduoviridae</taxon>
        <taxon>Maltschvirus</taxon>
        <taxon>Maltschvirus maltsch</taxon>
    </lineage>
</organism>
<dbReference type="EMBL" id="LR796696">
    <property type="protein sequence ID" value="CAB4160272.1"/>
    <property type="molecule type" value="Genomic_DNA"/>
</dbReference>